<reference evidence="2" key="1">
    <citation type="submission" date="2020-05" db="EMBL/GenBank/DDBJ databases">
        <authorList>
            <person name="Chiriac C."/>
            <person name="Salcher M."/>
            <person name="Ghai R."/>
            <person name="Kavagutti S V."/>
        </authorList>
    </citation>
    <scope>NUCLEOTIDE SEQUENCE</scope>
</reference>
<evidence type="ECO:0000313" key="2">
    <source>
        <dbReference type="EMBL" id="CAB4606100.1"/>
    </source>
</evidence>
<organism evidence="2">
    <name type="scientific">freshwater metagenome</name>
    <dbReference type="NCBI Taxonomy" id="449393"/>
    <lineage>
        <taxon>unclassified sequences</taxon>
        <taxon>metagenomes</taxon>
        <taxon>ecological metagenomes</taxon>
    </lineage>
</organism>
<dbReference type="InterPro" id="IPR019845">
    <property type="entry name" value="Squalene/phytoene_synthase_CS"/>
</dbReference>
<dbReference type="EMBL" id="CAEZUR010000032">
    <property type="protein sequence ID" value="CAB4606100.1"/>
    <property type="molecule type" value="Genomic_DNA"/>
</dbReference>
<dbReference type="PROSITE" id="PS01045">
    <property type="entry name" value="SQUALEN_PHYTOEN_SYN_2"/>
    <property type="match status" value="1"/>
</dbReference>
<protein>
    <submittedName>
        <fullName evidence="2">Unannotated protein</fullName>
    </submittedName>
</protein>
<dbReference type="Pfam" id="PF00494">
    <property type="entry name" value="SQS_PSY"/>
    <property type="match status" value="1"/>
</dbReference>
<proteinExistence type="predicted"/>
<gene>
    <name evidence="2" type="ORF">UFOPK1843_00520</name>
</gene>
<dbReference type="GO" id="GO:0008299">
    <property type="term" value="P:isoprenoid biosynthetic process"/>
    <property type="evidence" value="ECO:0007669"/>
    <property type="project" value="UniProtKB-ARBA"/>
</dbReference>
<dbReference type="SUPFAM" id="SSF48576">
    <property type="entry name" value="Terpenoid synthases"/>
    <property type="match status" value="1"/>
</dbReference>
<dbReference type="InterPro" id="IPR002060">
    <property type="entry name" value="Squ/phyt_synthse"/>
</dbReference>
<evidence type="ECO:0000256" key="1">
    <source>
        <dbReference type="ARBA" id="ARBA00022679"/>
    </source>
</evidence>
<dbReference type="Gene3D" id="1.10.600.10">
    <property type="entry name" value="Farnesyl Diphosphate Synthase"/>
    <property type="match status" value="1"/>
</dbReference>
<dbReference type="SFLD" id="SFLDS00005">
    <property type="entry name" value="Isoprenoid_Synthase_Type_I"/>
    <property type="match status" value="1"/>
</dbReference>
<keyword evidence="1" id="KW-0808">Transferase</keyword>
<dbReference type="SFLD" id="SFLDG01018">
    <property type="entry name" value="Squalene/Phytoene_Synthase_Lik"/>
    <property type="match status" value="1"/>
</dbReference>
<dbReference type="AlphaFoldDB" id="A0A6J6H0A7"/>
<name>A0A6J6H0A7_9ZZZZ</name>
<sequence>MAQKTPEAPTGLALYTFAAEKAASAVIEAYSTSFGTAVSLLAPKYRQHVANIYALVRVADEVVDGSAQEAKLSGGAVDPAAAIDELEKEVYRAIRAKYSTNLIVHAFASTANDAGIGRDLIKPFFDSMRTDLWKTKHDQRSFEQYIYGSAEVIGLMCLKVFLVGETYSNPEIATMTDGARALGSAFQKVNFLRDLAADNGDLGRSYFPGLDPKKLTNEKRDELVADIRSELKTAAKSVRVLPKGAQRAVGSAQMLFQALNDLISITPAKKLMTTRIRVPDWLKLVLVTRVTFGWLPK</sequence>
<dbReference type="InterPro" id="IPR008949">
    <property type="entry name" value="Isoprenoid_synthase_dom_sf"/>
</dbReference>
<accession>A0A6J6H0A7</accession>
<dbReference type="PANTHER" id="PTHR31480">
    <property type="entry name" value="BIFUNCTIONAL LYCOPENE CYCLASE/PHYTOENE SYNTHASE"/>
    <property type="match status" value="1"/>
</dbReference>
<dbReference type="GO" id="GO:0016765">
    <property type="term" value="F:transferase activity, transferring alkyl or aryl (other than methyl) groups"/>
    <property type="evidence" value="ECO:0007669"/>
    <property type="project" value="InterPro"/>
</dbReference>